<reference evidence="2" key="1">
    <citation type="submission" date="2020-02" db="EMBL/GenBank/DDBJ databases">
        <authorList>
            <person name="Scholz U."/>
            <person name="Mascher M."/>
            <person name="Fiebig A."/>
        </authorList>
    </citation>
    <scope>NUCLEOTIDE SEQUENCE</scope>
</reference>
<feature type="region of interest" description="Disordered" evidence="1">
    <location>
        <begin position="1"/>
        <end position="25"/>
    </location>
</feature>
<dbReference type="Proteomes" id="UP000663760">
    <property type="component" value="Chromosome 5"/>
</dbReference>
<protein>
    <submittedName>
        <fullName evidence="2">Uncharacterized protein</fullName>
    </submittedName>
</protein>
<dbReference type="EMBL" id="LR746268">
    <property type="protein sequence ID" value="CAA7395863.1"/>
    <property type="molecule type" value="Genomic_DNA"/>
</dbReference>
<feature type="compositionally biased region" description="Gly residues" evidence="1">
    <location>
        <begin position="9"/>
        <end position="25"/>
    </location>
</feature>
<evidence type="ECO:0000313" key="3">
    <source>
        <dbReference type="Proteomes" id="UP000663760"/>
    </source>
</evidence>
<proteinExistence type="predicted"/>
<organism evidence="2 3">
    <name type="scientific">Spirodela intermedia</name>
    <name type="common">Intermediate duckweed</name>
    <dbReference type="NCBI Taxonomy" id="51605"/>
    <lineage>
        <taxon>Eukaryota</taxon>
        <taxon>Viridiplantae</taxon>
        <taxon>Streptophyta</taxon>
        <taxon>Embryophyta</taxon>
        <taxon>Tracheophyta</taxon>
        <taxon>Spermatophyta</taxon>
        <taxon>Magnoliopsida</taxon>
        <taxon>Liliopsida</taxon>
        <taxon>Araceae</taxon>
        <taxon>Lemnoideae</taxon>
        <taxon>Spirodela</taxon>
    </lineage>
</organism>
<gene>
    <name evidence="2" type="ORF">SI8410_05006526</name>
</gene>
<name>A0A7I8KDZ5_SPIIN</name>
<evidence type="ECO:0000313" key="2">
    <source>
        <dbReference type="EMBL" id="CAA7395863.1"/>
    </source>
</evidence>
<keyword evidence="3" id="KW-1185">Reference proteome</keyword>
<accession>A0A7I8KDZ5</accession>
<sequence length="25" mass="2317">MSIVREAGCGRGGGGGGGGVGGRRR</sequence>
<dbReference type="AlphaFoldDB" id="A0A7I8KDZ5"/>
<evidence type="ECO:0000256" key="1">
    <source>
        <dbReference type="SAM" id="MobiDB-lite"/>
    </source>
</evidence>